<feature type="compositionally biased region" description="Polar residues" evidence="1">
    <location>
        <begin position="1"/>
        <end position="12"/>
    </location>
</feature>
<feature type="compositionally biased region" description="Polar residues" evidence="1">
    <location>
        <begin position="109"/>
        <end position="120"/>
    </location>
</feature>
<evidence type="ECO:0000313" key="2">
    <source>
        <dbReference type="EMBL" id="KAK4100436.1"/>
    </source>
</evidence>
<organism evidence="2 3">
    <name type="scientific">Parathielavia hyrcaniae</name>
    <dbReference type="NCBI Taxonomy" id="113614"/>
    <lineage>
        <taxon>Eukaryota</taxon>
        <taxon>Fungi</taxon>
        <taxon>Dikarya</taxon>
        <taxon>Ascomycota</taxon>
        <taxon>Pezizomycotina</taxon>
        <taxon>Sordariomycetes</taxon>
        <taxon>Sordariomycetidae</taxon>
        <taxon>Sordariales</taxon>
        <taxon>Chaetomiaceae</taxon>
        <taxon>Parathielavia</taxon>
    </lineage>
</organism>
<reference evidence="2" key="1">
    <citation type="journal article" date="2023" name="Mol. Phylogenet. Evol.">
        <title>Genome-scale phylogeny and comparative genomics of the fungal order Sordariales.</title>
        <authorList>
            <person name="Hensen N."/>
            <person name="Bonometti L."/>
            <person name="Westerberg I."/>
            <person name="Brannstrom I.O."/>
            <person name="Guillou S."/>
            <person name="Cros-Aarteil S."/>
            <person name="Calhoun S."/>
            <person name="Haridas S."/>
            <person name="Kuo A."/>
            <person name="Mondo S."/>
            <person name="Pangilinan J."/>
            <person name="Riley R."/>
            <person name="LaButti K."/>
            <person name="Andreopoulos B."/>
            <person name="Lipzen A."/>
            <person name="Chen C."/>
            <person name="Yan M."/>
            <person name="Daum C."/>
            <person name="Ng V."/>
            <person name="Clum A."/>
            <person name="Steindorff A."/>
            <person name="Ohm R.A."/>
            <person name="Martin F."/>
            <person name="Silar P."/>
            <person name="Natvig D.O."/>
            <person name="Lalanne C."/>
            <person name="Gautier V."/>
            <person name="Ament-Velasquez S.L."/>
            <person name="Kruys A."/>
            <person name="Hutchinson M.I."/>
            <person name="Powell A.J."/>
            <person name="Barry K."/>
            <person name="Miller A.N."/>
            <person name="Grigoriev I.V."/>
            <person name="Debuchy R."/>
            <person name="Gladieux P."/>
            <person name="Hiltunen Thoren M."/>
            <person name="Johannesson H."/>
        </authorList>
    </citation>
    <scope>NUCLEOTIDE SEQUENCE</scope>
    <source>
        <strain evidence="2">CBS 757.83</strain>
    </source>
</reference>
<evidence type="ECO:0000256" key="1">
    <source>
        <dbReference type="SAM" id="MobiDB-lite"/>
    </source>
</evidence>
<evidence type="ECO:0000313" key="3">
    <source>
        <dbReference type="Proteomes" id="UP001305647"/>
    </source>
</evidence>
<keyword evidence="3" id="KW-1185">Reference proteome</keyword>
<gene>
    <name evidence="2" type="ORF">N658DRAFT_427739</name>
</gene>
<accession>A0AAN6T151</accession>
<sequence length="309" mass="34593">MESKFFTSSAKVGSTKRGFSDEVQESPTEKRAKRAKRSKKRRSKGEKDWVSFDQNSTPFSPVARKQTPTKPPTPFPLKKAHSAYVQRSADKTKETLGSENERDAKESLKQGTAQQSLKTETNTRKKVRGEPGVNNAAHDPIEDASSRIPTTTDGSPKEHVPKKHRKRPNRQERPYVPAVAGPSKPKVANKLAPADRELTPLSDITTPVDYTFKAFPNPPAIQNIDGKDKDKDKEPQSALRGKETKDRDRDRLDSLRSNRVKSMRQARKTLEQCLRTYTEDLNRAGSVEEVARHGGLCVQYAGDLFKTLG</sequence>
<proteinExistence type="predicted"/>
<feature type="compositionally biased region" description="Basic residues" evidence="1">
    <location>
        <begin position="31"/>
        <end position="44"/>
    </location>
</feature>
<dbReference type="Proteomes" id="UP001305647">
    <property type="component" value="Unassembled WGS sequence"/>
</dbReference>
<feature type="compositionally biased region" description="Basic and acidic residues" evidence="1">
    <location>
        <begin position="225"/>
        <end position="255"/>
    </location>
</feature>
<reference evidence="2" key="2">
    <citation type="submission" date="2023-05" db="EMBL/GenBank/DDBJ databases">
        <authorList>
            <consortium name="Lawrence Berkeley National Laboratory"/>
            <person name="Steindorff A."/>
            <person name="Hensen N."/>
            <person name="Bonometti L."/>
            <person name="Westerberg I."/>
            <person name="Brannstrom I.O."/>
            <person name="Guillou S."/>
            <person name="Cros-Aarteil S."/>
            <person name="Calhoun S."/>
            <person name="Haridas S."/>
            <person name="Kuo A."/>
            <person name="Mondo S."/>
            <person name="Pangilinan J."/>
            <person name="Riley R."/>
            <person name="Labutti K."/>
            <person name="Andreopoulos B."/>
            <person name="Lipzen A."/>
            <person name="Chen C."/>
            <person name="Yanf M."/>
            <person name="Daum C."/>
            <person name="Ng V."/>
            <person name="Clum A."/>
            <person name="Ohm R."/>
            <person name="Martin F."/>
            <person name="Silar P."/>
            <person name="Natvig D."/>
            <person name="Lalanne C."/>
            <person name="Gautier V."/>
            <person name="Ament-Velasquez S.L."/>
            <person name="Kruys A."/>
            <person name="Hutchinson M.I."/>
            <person name="Powell A.J."/>
            <person name="Barry K."/>
            <person name="Miller A.N."/>
            <person name="Grigoriev I.V."/>
            <person name="Debuchy R."/>
            <person name="Gladieux P."/>
            <person name="Thoren M.H."/>
            <person name="Johannesson H."/>
        </authorList>
    </citation>
    <scope>NUCLEOTIDE SEQUENCE</scope>
    <source>
        <strain evidence="2">CBS 757.83</strain>
    </source>
</reference>
<dbReference type="AlphaFoldDB" id="A0AAN6T151"/>
<feature type="region of interest" description="Disordered" evidence="1">
    <location>
        <begin position="1"/>
        <end position="255"/>
    </location>
</feature>
<feature type="compositionally biased region" description="Basic and acidic residues" evidence="1">
    <location>
        <begin position="88"/>
        <end position="108"/>
    </location>
</feature>
<protein>
    <submittedName>
        <fullName evidence="2">Uncharacterized protein</fullName>
    </submittedName>
</protein>
<comment type="caution">
    <text evidence="2">The sequence shown here is derived from an EMBL/GenBank/DDBJ whole genome shotgun (WGS) entry which is preliminary data.</text>
</comment>
<dbReference type="EMBL" id="MU863641">
    <property type="protein sequence ID" value="KAK4100436.1"/>
    <property type="molecule type" value="Genomic_DNA"/>
</dbReference>
<name>A0AAN6T151_9PEZI</name>